<evidence type="ECO:0000256" key="1">
    <source>
        <dbReference type="ARBA" id="ARBA00003706"/>
    </source>
</evidence>
<dbReference type="PANTHER" id="PTHR47959:SF8">
    <property type="entry name" value="RNA HELICASE"/>
    <property type="match status" value="1"/>
</dbReference>
<feature type="compositionally biased region" description="Basic residues" evidence="17">
    <location>
        <begin position="409"/>
        <end position="418"/>
    </location>
</feature>
<dbReference type="InterPro" id="IPR014014">
    <property type="entry name" value="RNA_helicase_DEAD_Q_motif"/>
</dbReference>
<comment type="similarity">
    <text evidence="3">Belongs to the DEAD box helicase family. DDX54/DBP10 subfamily.</text>
</comment>
<dbReference type="InterPro" id="IPR012541">
    <property type="entry name" value="DBP10_C"/>
</dbReference>
<dbReference type="CDD" id="cd18787">
    <property type="entry name" value="SF2_C_DEAD"/>
    <property type="match status" value="1"/>
</dbReference>
<dbReference type="GO" id="GO:0005730">
    <property type="term" value="C:nucleolus"/>
    <property type="evidence" value="ECO:0007669"/>
    <property type="project" value="UniProtKB-SubCell"/>
</dbReference>
<dbReference type="InterPro" id="IPR050079">
    <property type="entry name" value="DEAD_box_RNA_helicase"/>
</dbReference>
<name>A0A9W6YWB8_AMBMO</name>
<keyword evidence="7" id="KW-0690">Ribosome biogenesis</keyword>
<dbReference type="Pfam" id="PF00271">
    <property type="entry name" value="Helicase_C"/>
    <property type="match status" value="1"/>
</dbReference>
<gene>
    <name evidence="21" type="ORF">Amon01_000229800</name>
</gene>
<feature type="domain" description="Helicase C-terminal" evidence="19">
    <location>
        <begin position="409"/>
        <end position="565"/>
    </location>
</feature>
<dbReference type="Gene3D" id="3.40.50.300">
    <property type="entry name" value="P-loop containing nucleotide triphosphate hydrolases"/>
    <property type="match status" value="2"/>
</dbReference>
<evidence type="ECO:0000256" key="4">
    <source>
        <dbReference type="ARBA" id="ARBA00012552"/>
    </source>
</evidence>
<dbReference type="PROSITE" id="PS51192">
    <property type="entry name" value="HELICASE_ATP_BIND_1"/>
    <property type="match status" value="1"/>
</dbReference>
<comment type="subcellular location">
    <subcellularLocation>
        <location evidence="2">Nucleus</location>
        <location evidence="2">Nucleolus</location>
    </subcellularLocation>
</comment>
<dbReference type="GO" id="GO:0005524">
    <property type="term" value="F:ATP binding"/>
    <property type="evidence" value="ECO:0007669"/>
    <property type="project" value="UniProtKB-KW"/>
</dbReference>
<dbReference type="Pfam" id="PF08147">
    <property type="entry name" value="DBP10CT"/>
    <property type="match status" value="1"/>
</dbReference>
<keyword evidence="13" id="KW-0694">RNA-binding</keyword>
<evidence type="ECO:0000256" key="17">
    <source>
        <dbReference type="SAM" id="MobiDB-lite"/>
    </source>
</evidence>
<evidence type="ECO:0000259" key="18">
    <source>
        <dbReference type="PROSITE" id="PS51192"/>
    </source>
</evidence>
<feature type="domain" description="Helicase ATP-binding" evidence="18">
    <location>
        <begin position="167"/>
        <end position="339"/>
    </location>
</feature>
<comment type="catalytic activity">
    <reaction evidence="15">
        <text>ATP + H2O = ADP + phosphate + H(+)</text>
        <dbReference type="Rhea" id="RHEA:13065"/>
        <dbReference type="ChEBI" id="CHEBI:15377"/>
        <dbReference type="ChEBI" id="CHEBI:15378"/>
        <dbReference type="ChEBI" id="CHEBI:30616"/>
        <dbReference type="ChEBI" id="CHEBI:43474"/>
        <dbReference type="ChEBI" id="CHEBI:456216"/>
        <dbReference type="EC" id="3.6.4.13"/>
    </reaction>
</comment>
<keyword evidence="8" id="KW-0698">rRNA processing</keyword>
<dbReference type="SUPFAM" id="SSF52540">
    <property type="entry name" value="P-loop containing nucleoside triphosphate hydrolases"/>
    <property type="match status" value="2"/>
</dbReference>
<organism evidence="21 22">
    <name type="scientific">Ambrosiozyma monospora</name>
    <name type="common">Yeast</name>
    <name type="synonym">Endomycopsis monosporus</name>
    <dbReference type="NCBI Taxonomy" id="43982"/>
    <lineage>
        <taxon>Eukaryota</taxon>
        <taxon>Fungi</taxon>
        <taxon>Dikarya</taxon>
        <taxon>Ascomycota</taxon>
        <taxon>Saccharomycotina</taxon>
        <taxon>Pichiomycetes</taxon>
        <taxon>Pichiales</taxon>
        <taxon>Pichiaceae</taxon>
        <taxon>Ambrosiozyma</taxon>
    </lineage>
</organism>
<evidence type="ECO:0000256" key="16">
    <source>
        <dbReference type="PROSITE-ProRule" id="PRU00552"/>
    </source>
</evidence>
<evidence type="ECO:0000256" key="13">
    <source>
        <dbReference type="ARBA" id="ARBA00022884"/>
    </source>
</evidence>
<protein>
    <recommendedName>
        <fullName evidence="5">ATP-dependent RNA helicase DBP10</fullName>
        <ecNumber evidence="4">3.6.4.13</ecNumber>
    </recommendedName>
    <alternativeName>
        <fullName evidence="6">ATP-dependent RNA helicase dbp10</fullName>
    </alternativeName>
</protein>
<dbReference type="SMART" id="SM00487">
    <property type="entry name" value="DEXDc"/>
    <property type="match status" value="1"/>
</dbReference>
<evidence type="ECO:0000256" key="2">
    <source>
        <dbReference type="ARBA" id="ARBA00004604"/>
    </source>
</evidence>
<evidence type="ECO:0000313" key="21">
    <source>
        <dbReference type="EMBL" id="GMG21855.1"/>
    </source>
</evidence>
<dbReference type="InterPro" id="IPR027417">
    <property type="entry name" value="P-loop_NTPase"/>
</dbReference>
<dbReference type="PANTHER" id="PTHR47959">
    <property type="entry name" value="ATP-DEPENDENT RNA HELICASE RHLE-RELATED"/>
    <property type="match status" value="1"/>
</dbReference>
<dbReference type="FunFam" id="3.40.50.300:FF:000865">
    <property type="entry name" value="ATP-dependent RNA helicase DDX54"/>
    <property type="match status" value="1"/>
</dbReference>
<dbReference type="SMART" id="SM01123">
    <property type="entry name" value="DBP10CT"/>
    <property type="match status" value="1"/>
</dbReference>
<dbReference type="Proteomes" id="UP001165063">
    <property type="component" value="Unassembled WGS sequence"/>
</dbReference>
<dbReference type="CDD" id="cd17959">
    <property type="entry name" value="DEADc_DDX54"/>
    <property type="match status" value="1"/>
</dbReference>
<dbReference type="GO" id="GO:0005829">
    <property type="term" value="C:cytosol"/>
    <property type="evidence" value="ECO:0007669"/>
    <property type="project" value="TreeGrafter"/>
</dbReference>
<feature type="compositionally biased region" description="Gly residues" evidence="17">
    <location>
        <begin position="886"/>
        <end position="900"/>
    </location>
</feature>
<dbReference type="InterPro" id="IPR014001">
    <property type="entry name" value="Helicase_ATP-bd"/>
</dbReference>
<evidence type="ECO:0000256" key="10">
    <source>
        <dbReference type="ARBA" id="ARBA00022801"/>
    </source>
</evidence>
<evidence type="ECO:0000256" key="11">
    <source>
        <dbReference type="ARBA" id="ARBA00022806"/>
    </source>
</evidence>
<evidence type="ECO:0000259" key="20">
    <source>
        <dbReference type="PROSITE" id="PS51195"/>
    </source>
</evidence>
<keyword evidence="9" id="KW-0547">Nucleotide-binding</keyword>
<feature type="domain" description="DEAD-box RNA helicase Q" evidence="20">
    <location>
        <begin position="136"/>
        <end position="164"/>
    </location>
</feature>
<feature type="region of interest" description="Disordered" evidence="17">
    <location>
        <begin position="393"/>
        <end position="420"/>
    </location>
</feature>
<feature type="compositionally biased region" description="Basic and acidic residues" evidence="17">
    <location>
        <begin position="959"/>
        <end position="976"/>
    </location>
</feature>
<dbReference type="Pfam" id="PF00270">
    <property type="entry name" value="DEAD"/>
    <property type="match status" value="1"/>
</dbReference>
<dbReference type="InterPro" id="IPR001650">
    <property type="entry name" value="Helicase_C-like"/>
</dbReference>
<feature type="compositionally biased region" description="Basic residues" evidence="17">
    <location>
        <begin position="68"/>
        <end position="88"/>
    </location>
</feature>
<keyword evidence="22" id="KW-1185">Reference proteome</keyword>
<feature type="compositionally biased region" description="Basic residues" evidence="17">
    <location>
        <begin position="977"/>
        <end position="991"/>
    </location>
</feature>
<dbReference type="OrthoDB" id="10261375at2759"/>
<feature type="region of interest" description="Disordered" evidence="17">
    <location>
        <begin position="884"/>
        <end position="929"/>
    </location>
</feature>
<evidence type="ECO:0000256" key="3">
    <source>
        <dbReference type="ARBA" id="ARBA00010379"/>
    </source>
</evidence>
<dbReference type="EMBL" id="BSXU01000823">
    <property type="protein sequence ID" value="GMG21855.1"/>
    <property type="molecule type" value="Genomic_DNA"/>
</dbReference>
<keyword evidence="10" id="KW-0378">Hydrolase</keyword>
<evidence type="ECO:0000256" key="15">
    <source>
        <dbReference type="ARBA" id="ARBA00047984"/>
    </source>
</evidence>
<evidence type="ECO:0000256" key="14">
    <source>
        <dbReference type="ARBA" id="ARBA00023242"/>
    </source>
</evidence>
<dbReference type="EC" id="3.6.4.13" evidence="4"/>
<proteinExistence type="inferred from homology"/>
<keyword evidence="14" id="KW-0539">Nucleus</keyword>
<comment type="caution">
    <text evidence="21">The sequence shown here is derived from an EMBL/GenBank/DDBJ whole genome shotgun (WGS) entry which is preliminary data.</text>
</comment>
<dbReference type="GO" id="GO:0006364">
    <property type="term" value="P:rRNA processing"/>
    <property type="evidence" value="ECO:0007669"/>
    <property type="project" value="UniProtKB-KW"/>
</dbReference>
<dbReference type="GO" id="GO:0016787">
    <property type="term" value="F:hydrolase activity"/>
    <property type="evidence" value="ECO:0007669"/>
    <property type="project" value="UniProtKB-KW"/>
</dbReference>
<feature type="region of interest" description="Disordered" evidence="17">
    <location>
        <begin position="947"/>
        <end position="991"/>
    </location>
</feature>
<accession>A0A9W6YWB8</accession>
<dbReference type="InterPro" id="IPR033517">
    <property type="entry name" value="DDX54/DBP10_DEAD-box_helicase"/>
</dbReference>
<comment type="function">
    <text evidence="1">ATP-binding RNA helicase involved in the biogenesis of 60S ribosomal subunits and is required for the normal formation of 25S and 5.8S rRNAs.</text>
</comment>
<dbReference type="AlphaFoldDB" id="A0A9W6YWB8"/>
<dbReference type="InterPro" id="IPR011545">
    <property type="entry name" value="DEAD/DEAH_box_helicase_dom"/>
</dbReference>
<feature type="short sequence motif" description="Q motif" evidence="16">
    <location>
        <begin position="136"/>
        <end position="164"/>
    </location>
</feature>
<dbReference type="SMART" id="SM00490">
    <property type="entry name" value="HELICc"/>
    <property type="match status" value="1"/>
</dbReference>
<reference evidence="21" key="1">
    <citation type="submission" date="2023-04" db="EMBL/GenBank/DDBJ databases">
        <title>Ambrosiozyma monospora NBRC 1965.</title>
        <authorList>
            <person name="Ichikawa N."/>
            <person name="Sato H."/>
            <person name="Tonouchi N."/>
        </authorList>
    </citation>
    <scope>NUCLEOTIDE SEQUENCE</scope>
    <source>
        <strain evidence="21">NBRC 1965</strain>
    </source>
</reference>
<evidence type="ECO:0000256" key="9">
    <source>
        <dbReference type="ARBA" id="ARBA00022741"/>
    </source>
</evidence>
<evidence type="ECO:0000313" key="22">
    <source>
        <dbReference type="Proteomes" id="UP001165063"/>
    </source>
</evidence>
<feature type="compositionally biased region" description="Acidic residues" evidence="17">
    <location>
        <begin position="26"/>
        <end position="64"/>
    </location>
</feature>
<evidence type="ECO:0000256" key="6">
    <source>
        <dbReference type="ARBA" id="ARBA00021760"/>
    </source>
</evidence>
<evidence type="ECO:0000256" key="8">
    <source>
        <dbReference type="ARBA" id="ARBA00022552"/>
    </source>
</evidence>
<dbReference type="GO" id="GO:0003723">
    <property type="term" value="F:RNA binding"/>
    <property type="evidence" value="ECO:0007669"/>
    <property type="project" value="UniProtKB-KW"/>
</dbReference>
<dbReference type="PROSITE" id="PS51194">
    <property type="entry name" value="HELICASE_CTER"/>
    <property type="match status" value="1"/>
</dbReference>
<feature type="compositionally biased region" description="Acidic residues" evidence="17">
    <location>
        <begin position="1"/>
        <end position="11"/>
    </location>
</feature>
<dbReference type="PROSITE" id="PS51195">
    <property type="entry name" value="Q_MOTIF"/>
    <property type="match status" value="1"/>
</dbReference>
<feature type="region of interest" description="Disordered" evidence="17">
    <location>
        <begin position="1"/>
        <end position="120"/>
    </location>
</feature>
<evidence type="ECO:0000256" key="7">
    <source>
        <dbReference type="ARBA" id="ARBA00022517"/>
    </source>
</evidence>
<evidence type="ECO:0000259" key="19">
    <source>
        <dbReference type="PROSITE" id="PS51194"/>
    </source>
</evidence>
<feature type="compositionally biased region" description="Basic residues" evidence="17">
    <location>
        <begin position="907"/>
        <end position="920"/>
    </location>
</feature>
<keyword evidence="12" id="KW-0067">ATP-binding</keyword>
<keyword evidence="11" id="KW-0347">Helicase</keyword>
<dbReference type="GO" id="GO:0003724">
    <property type="term" value="F:RNA helicase activity"/>
    <property type="evidence" value="ECO:0007669"/>
    <property type="project" value="UniProtKB-EC"/>
</dbReference>
<evidence type="ECO:0000256" key="12">
    <source>
        <dbReference type="ARBA" id="ARBA00022840"/>
    </source>
</evidence>
<evidence type="ECO:0000256" key="5">
    <source>
        <dbReference type="ARBA" id="ARBA00019117"/>
    </source>
</evidence>
<sequence length="991" mass="111880">MSNSSDDEEYDIASNLVSGNPLVNDSDSDSDSSSSSDEEDNNYEVQDEILSSDDDNDDDSEDEETNHKSKKQKTEKKEKQKPKQKQKQKQTTTTSTPAAFPSLELSDDEGEDGNSNKDLEYFSTINQPNAKKAKAGTFASFGLSKFILTNISKKGYKQPTPIQRKTIPLIVAQRDVVGMARTGSGKTAAFLLPLIERLKTHSAKIGSRAVILSPSRELALQTYRQFKEFARGSDLRALLLIGGDSLEDQFGAMMNNPDVIVATPGRFLHLKVEMQLDLKSVEYIVYDEADRLFEMGFAEQLNELLASLPAKRQSLLFSATLPRSLVDFAKAGLSTPVLVRLDAESKISENLEMCFISTKNKEREANLFYLLQEVIKVPTATIDELAKLEKATNQEDSSDDDLSDSESKQKKRKRKFIKRERMPKANEIPTEHSTIIFVPTKHHVEYVTLLLRDAGYATAYIYGALDQYARKRQLLNFRAGLCPLLVVTDVAARGIDIPVLANVINYSLPSSSKIFIHRVGRTARAGNKGWAYSILNESELPYLLDLEIFLGRKVLLTPMQEKKCELLKKRYEEEHGSDLGFVEPKVSYTERLVLGSAPRLPLEEMEDMYETILKHNYDIKTLKEVAAKGEKLYFRTRTAASAESLRRSKEIVSSGWDEQNILFGKNLEHEKDLFLAKLQNRTSKETVFEFSKKDESMMALMNKRRRQIAPVQRRAKERRELLEKERLQGLTHSLESEVLQNGTAEVGYSVNEEELKETFEDGDNVLAETTNRKKKPKTYKDPQYFLPHYAPASSIQDKQLSIDTGFTTAINQAAFDIDADDDKVQVHKQTAKVVWDKKKGNYVKNQDDRKYIIGESGQKLPASYRSGKFDDWKQRNKVNFKVGARETGGGAGGGVGGAGSSGELQGKKVRGRFQHSKVKAPKLPDKHRDDYYKQVEKVKKAVDSGLNVKGWHKSGSGKNEMKSTEDIRKSRELMEKRKAKNARPSKKRKHH</sequence>